<dbReference type="EMBL" id="JABCRI010000008">
    <property type="protein sequence ID" value="KAF8402158.1"/>
    <property type="molecule type" value="Genomic_DNA"/>
</dbReference>
<evidence type="ECO:0008006" key="4">
    <source>
        <dbReference type="Google" id="ProtNLM"/>
    </source>
</evidence>
<proteinExistence type="predicted"/>
<accession>A0A834ZBN1</accession>
<evidence type="ECO:0000313" key="2">
    <source>
        <dbReference type="EMBL" id="KAF8402158.1"/>
    </source>
</evidence>
<feature type="region of interest" description="Disordered" evidence="1">
    <location>
        <begin position="534"/>
        <end position="563"/>
    </location>
</feature>
<name>A0A834ZBN1_TETSI</name>
<sequence>MAFSLGGLSAPIVCHYLEASHIRRAAEIADKSVGFTSSQPNFGYVIAMGGNLVGEGYLYAQGQSVQSSKRWRLAETCKDVATYLNMEPRDCHGDQIDVSALVKGERRDEIILRITEENRRGLRHNLWVPEEVVGWMARTVQEFAEARGYCFRKFRGRKCSLVGEKRSNSRGAFRGWDGAVVCLIGRPQTEDDWEEVAKIISKLLPEEEHIVVFPFQAHQAIYHSKNASQLSVLCRSFSVPVGTSNIVRFQRWCPTSNSLSVSNLNKPRWIAVKGIPFHLWVPVVLDKNGAICGGLLEVHPSTVEQTDLSFVKIKVDGDLNLVPRVVSIVFHSISYPLEISIWEELCENCQMWPEAMEIQYCRSWIEAKGGSSETMDTRVDIGRVSNTNLNVVLAKHQSDSVVYSREYTASKQEVRSEPPTLPMNSSRVLVDKEEGKNKKIRKKRYRNRKRSFRRTRLRWRRRIVEPSPPVGGYDALERVCVESRVSREEETEEEEVVMSPLIRQVQAILCKHRESPSIFEEVERSGPAVMELGHKRKQDQASPRRKTQLLEASSASPEGKEFADGVIMSNSDCGGAILRQDGSRSIEKCNIGKNHIVQGAFSLTADCSRSASGASRDCEAESMGLKRGAQYRDVREQGFQQILGEGVENGRSCSGNQPLDAIFTLPPLTGRLWEVDGASTEANHASSHISEPLIPESCVHREAQVTECLAKVQEAEDTRGISSSEEEHVDTRGVMESDPFLPSNREVRAREEEEEEMDVILIVDAIIVMVIATIYRKLGLDDIGVDEIMPNEEAVDVEFVPTSLGLDDIGVDEAINTPTTRTQA</sequence>
<dbReference type="AlphaFoldDB" id="A0A834ZBN1"/>
<keyword evidence="3" id="KW-1185">Reference proteome</keyword>
<reference evidence="2 3" key="1">
    <citation type="submission" date="2020-04" db="EMBL/GenBank/DDBJ databases">
        <title>Plant Genome Project.</title>
        <authorList>
            <person name="Zhang R.-G."/>
        </authorList>
    </citation>
    <scope>NUCLEOTIDE SEQUENCE [LARGE SCALE GENOMIC DNA]</scope>
    <source>
        <strain evidence="2">YNK0</strain>
        <tissue evidence="2">Leaf</tissue>
    </source>
</reference>
<organism evidence="2 3">
    <name type="scientific">Tetracentron sinense</name>
    <name type="common">Spur-leaf</name>
    <dbReference type="NCBI Taxonomy" id="13715"/>
    <lineage>
        <taxon>Eukaryota</taxon>
        <taxon>Viridiplantae</taxon>
        <taxon>Streptophyta</taxon>
        <taxon>Embryophyta</taxon>
        <taxon>Tracheophyta</taxon>
        <taxon>Spermatophyta</taxon>
        <taxon>Magnoliopsida</taxon>
        <taxon>Trochodendrales</taxon>
        <taxon>Trochodendraceae</taxon>
        <taxon>Tetracentron</taxon>
    </lineage>
</organism>
<gene>
    <name evidence="2" type="ORF">HHK36_013110</name>
</gene>
<dbReference type="Proteomes" id="UP000655225">
    <property type="component" value="Unassembled WGS sequence"/>
</dbReference>
<evidence type="ECO:0000256" key="1">
    <source>
        <dbReference type="SAM" id="MobiDB-lite"/>
    </source>
</evidence>
<feature type="compositionally biased region" description="Basic and acidic residues" evidence="1">
    <location>
        <begin position="716"/>
        <end position="735"/>
    </location>
</feature>
<feature type="region of interest" description="Disordered" evidence="1">
    <location>
        <begin position="716"/>
        <end position="740"/>
    </location>
</feature>
<protein>
    <recommendedName>
        <fullName evidence="4">DUF4283 domain-containing protein</fullName>
    </recommendedName>
</protein>
<comment type="caution">
    <text evidence="2">The sequence shown here is derived from an EMBL/GenBank/DDBJ whole genome shotgun (WGS) entry which is preliminary data.</text>
</comment>
<evidence type="ECO:0000313" key="3">
    <source>
        <dbReference type="Proteomes" id="UP000655225"/>
    </source>
</evidence>